<organism evidence="1 2">
    <name type="scientific">Mycobacterium tuberculosis</name>
    <dbReference type="NCBI Taxonomy" id="1773"/>
    <lineage>
        <taxon>Bacteria</taxon>
        <taxon>Bacillati</taxon>
        <taxon>Actinomycetota</taxon>
        <taxon>Actinomycetes</taxon>
        <taxon>Mycobacteriales</taxon>
        <taxon>Mycobacteriaceae</taxon>
        <taxon>Mycobacterium</taxon>
        <taxon>Mycobacterium tuberculosis complex</taxon>
    </lineage>
</organism>
<evidence type="ECO:0000313" key="2">
    <source>
        <dbReference type="Proteomes" id="UP000046680"/>
    </source>
</evidence>
<accession>A0A654U3C0</accession>
<reference evidence="1 2" key="1">
    <citation type="submission" date="2015-03" db="EMBL/GenBank/DDBJ databases">
        <authorList>
            <consortium name="Pathogen Informatics"/>
        </authorList>
    </citation>
    <scope>NUCLEOTIDE SEQUENCE [LARGE SCALE GENOMIC DNA]</scope>
    <source>
        <strain evidence="1 2">C09601061</strain>
    </source>
</reference>
<proteinExistence type="predicted"/>
<name>A0A654U3C0_MYCTX</name>
<gene>
    <name evidence="1" type="ORF">ERS007657_02967</name>
</gene>
<evidence type="ECO:0000313" key="1">
    <source>
        <dbReference type="EMBL" id="CFR92121.1"/>
    </source>
</evidence>
<protein>
    <submittedName>
        <fullName evidence="1">Uncharacterized protein</fullName>
    </submittedName>
</protein>
<dbReference type="Proteomes" id="UP000046680">
    <property type="component" value="Unassembled WGS sequence"/>
</dbReference>
<dbReference type="EMBL" id="CGCX01001287">
    <property type="protein sequence ID" value="CFR92121.1"/>
    <property type="molecule type" value="Genomic_DNA"/>
</dbReference>
<sequence length="31" mass="3330">MGMTDLQQPVMQVHFVRAKRAAAGAGATDDR</sequence>
<dbReference type="AlphaFoldDB" id="A0A654U3C0"/>